<keyword evidence="3" id="KW-1185">Reference proteome</keyword>
<feature type="transmembrane region" description="Helical" evidence="1">
    <location>
        <begin position="6"/>
        <end position="30"/>
    </location>
</feature>
<gene>
    <name evidence="2" type="ORF">FHS12_004727</name>
</gene>
<organism evidence="2 3">
    <name type="scientific">Nocardioides albus</name>
    <dbReference type="NCBI Taxonomy" id="1841"/>
    <lineage>
        <taxon>Bacteria</taxon>
        <taxon>Bacillati</taxon>
        <taxon>Actinomycetota</taxon>
        <taxon>Actinomycetes</taxon>
        <taxon>Propionibacteriales</taxon>
        <taxon>Nocardioidaceae</taxon>
        <taxon>Nocardioides</taxon>
    </lineage>
</organism>
<reference evidence="2 3" key="1">
    <citation type="submission" date="2020-08" db="EMBL/GenBank/DDBJ databases">
        <title>Genomic Encyclopedia of Type Strains, Phase III (KMG-III): the genomes of soil and plant-associated and newly described type strains.</title>
        <authorList>
            <person name="Whitman W."/>
        </authorList>
    </citation>
    <scope>NUCLEOTIDE SEQUENCE [LARGE SCALE GENOMIC DNA]</scope>
    <source>
        <strain evidence="2 3">CECT 3302</strain>
    </source>
</reference>
<dbReference type="Proteomes" id="UP000577707">
    <property type="component" value="Unassembled WGS sequence"/>
</dbReference>
<evidence type="ECO:0000256" key="1">
    <source>
        <dbReference type="SAM" id="Phobius"/>
    </source>
</evidence>
<evidence type="ECO:0000313" key="3">
    <source>
        <dbReference type="Proteomes" id="UP000577707"/>
    </source>
</evidence>
<keyword evidence="1" id="KW-0472">Membrane</keyword>
<evidence type="ECO:0000313" key="2">
    <source>
        <dbReference type="EMBL" id="MBB3091751.1"/>
    </source>
</evidence>
<dbReference type="AlphaFoldDB" id="A0A7W5FB22"/>
<dbReference type="EMBL" id="JACHXG010000013">
    <property type="protein sequence ID" value="MBB3091751.1"/>
    <property type="molecule type" value="Genomic_DNA"/>
</dbReference>
<dbReference type="RefSeq" id="WP_183550561.1">
    <property type="nucleotide sequence ID" value="NZ_BMQT01000007.1"/>
</dbReference>
<protein>
    <submittedName>
        <fullName evidence="2">Uncharacterized protein</fullName>
    </submittedName>
</protein>
<keyword evidence="1" id="KW-1133">Transmembrane helix</keyword>
<sequence>MTGGVRGPIALGVSLAVFLFAAMITVGVFFGQRQADDKDGLTAETRAEVIEAVQDSHDSPAREDLDTDEGFKVIYRYELDGHTYFDSEWINDHYWAPNDALGICFDESDPARHAPFVGPTSPCGTDQIVRKTRAASNVAPAVENVR</sequence>
<name>A0A7W5FB22_9ACTN</name>
<accession>A0A7W5FB22</accession>
<proteinExistence type="predicted"/>
<comment type="caution">
    <text evidence="2">The sequence shown here is derived from an EMBL/GenBank/DDBJ whole genome shotgun (WGS) entry which is preliminary data.</text>
</comment>
<keyword evidence="1" id="KW-0812">Transmembrane</keyword>